<dbReference type="EMBL" id="LDJL01000011">
    <property type="protein sequence ID" value="KRG69098.1"/>
    <property type="molecule type" value="Genomic_DNA"/>
</dbReference>
<dbReference type="AlphaFoldDB" id="A0A0R0CS34"/>
<evidence type="ECO:0000313" key="6">
    <source>
        <dbReference type="EMBL" id="KRG69098.1"/>
    </source>
</evidence>
<keyword evidence="1 5" id="KW-0408">Iron</keyword>
<evidence type="ECO:0000256" key="1">
    <source>
        <dbReference type="ARBA" id="ARBA00023004"/>
    </source>
</evidence>
<dbReference type="STRING" id="344882.ABB29_11795"/>
<dbReference type="PANTHER" id="PTHR36965">
    <property type="entry name" value="FE(2+)-TRAFFICKING PROTEIN-RELATED"/>
    <property type="match status" value="1"/>
</dbReference>
<dbReference type="Proteomes" id="UP000052052">
    <property type="component" value="Unassembled WGS sequence"/>
</dbReference>
<proteinExistence type="inferred from homology"/>
<dbReference type="GO" id="GO:0005506">
    <property type="term" value="F:iron ion binding"/>
    <property type="evidence" value="ECO:0007669"/>
    <property type="project" value="UniProtKB-UniRule"/>
</dbReference>
<dbReference type="GO" id="GO:0005829">
    <property type="term" value="C:cytosol"/>
    <property type="evidence" value="ECO:0007669"/>
    <property type="project" value="TreeGrafter"/>
</dbReference>
<evidence type="ECO:0000256" key="3">
    <source>
        <dbReference type="ARBA" id="ARBA00061679"/>
    </source>
</evidence>
<evidence type="ECO:0000256" key="5">
    <source>
        <dbReference type="HAMAP-Rule" id="MF_00686"/>
    </source>
</evidence>
<dbReference type="Pfam" id="PF04362">
    <property type="entry name" value="Iron_traffic"/>
    <property type="match status" value="1"/>
</dbReference>
<dbReference type="InterPro" id="IPR036766">
    <property type="entry name" value="Fe_traffick_prot_YggX_sf"/>
</dbReference>
<evidence type="ECO:0000313" key="7">
    <source>
        <dbReference type="Proteomes" id="UP000052052"/>
    </source>
</evidence>
<evidence type="ECO:0000256" key="2">
    <source>
        <dbReference type="ARBA" id="ARBA00053793"/>
    </source>
</evidence>
<dbReference type="FunFam" id="1.10.3880.10:FF:000001">
    <property type="entry name" value="Probable Fe(2+)-trafficking protein"/>
    <property type="match status" value="1"/>
</dbReference>
<dbReference type="OrthoDB" id="9804318at2"/>
<dbReference type="Gene3D" id="1.10.3880.10">
    <property type="entry name" value="Fe(II) trafficking protein YggX"/>
    <property type="match status" value="1"/>
</dbReference>
<dbReference type="InterPro" id="IPR007457">
    <property type="entry name" value="Fe_traffick_prot_YggX"/>
</dbReference>
<accession>A0A0R0CS34</accession>
<dbReference type="GO" id="GO:0034599">
    <property type="term" value="P:cellular response to oxidative stress"/>
    <property type="evidence" value="ECO:0007669"/>
    <property type="project" value="TreeGrafter"/>
</dbReference>
<dbReference type="SUPFAM" id="SSF111148">
    <property type="entry name" value="YggX-like"/>
    <property type="match status" value="1"/>
</dbReference>
<dbReference type="HAMAP" id="MF_00686">
    <property type="entry name" value="Fe_traffic_YggX"/>
    <property type="match status" value="1"/>
</dbReference>
<protein>
    <recommendedName>
        <fullName evidence="4 5">Probable Fe(2+)-trafficking protein</fullName>
    </recommendedName>
</protein>
<organism evidence="6 7">
    <name type="scientific">Pseudoxanthomonas dokdonensis</name>
    <dbReference type="NCBI Taxonomy" id="344882"/>
    <lineage>
        <taxon>Bacteria</taxon>
        <taxon>Pseudomonadati</taxon>
        <taxon>Pseudomonadota</taxon>
        <taxon>Gammaproteobacteria</taxon>
        <taxon>Lysobacterales</taxon>
        <taxon>Lysobacteraceae</taxon>
        <taxon>Pseudoxanthomonas</taxon>
    </lineage>
</organism>
<dbReference type="PATRIC" id="fig|344882.3.peg.725"/>
<dbReference type="NCBIfam" id="NF003817">
    <property type="entry name" value="PRK05408.1"/>
    <property type="match status" value="1"/>
</dbReference>
<dbReference type="PIRSF" id="PIRSF029827">
    <property type="entry name" value="Fe_traffic_YggX"/>
    <property type="match status" value="1"/>
</dbReference>
<gene>
    <name evidence="6" type="ORF">ABB29_11795</name>
</gene>
<dbReference type="PANTHER" id="PTHR36965:SF1">
    <property type="entry name" value="FE(2+)-TRAFFICKING PROTEIN-RELATED"/>
    <property type="match status" value="1"/>
</dbReference>
<comment type="caution">
    <text evidence="6">The sequence shown here is derived from an EMBL/GenBank/DDBJ whole genome shotgun (WGS) entry which is preliminary data.</text>
</comment>
<reference evidence="6 7" key="1">
    <citation type="submission" date="2015-05" db="EMBL/GenBank/DDBJ databases">
        <title>Genome sequencing and analysis of members of genus Stenotrophomonas.</title>
        <authorList>
            <person name="Patil P.P."/>
            <person name="Midha S."/>
            <person name="Patil P.B."/>
        </authorList>
    </citation>
    <scope>NUCLEOTIDE SEQUENCE [LARGE SCALE GENOMIC DNA]</scope>
    <source>
        <strain evidence="6 7">DSM 21858</strain>
    </source>
</reference>
<dbReference type="RefSeq" id="WP_057659216.1">
    <property type="nucleotide sequence ID" value="NZ_LDJL01000011.1"/>
</dbReference>
<evidence type="ECO:0000256" key="4">
    <source>
        <dbReference type="ARBA" id="ARBA00070403"/>
    </source>
</evidence>
<sequence>MPRTVFCQYQQHDAEGLDFVPYPGELGQRIFANIGKSAWAAWLAHQTMLINENRLSPRDPRHRAFLEAELEKFLFAGGAEKPQGYVPEDAAPR</sequence>
<name>A0A0R0CS34_9GAMM</name>
<comment type="similarity">
    <text evidence="3 5">Belongs to the Fe(2+)-trafficking protein family.</text>
</comment>
<keyword evidence="7" id="KW-1185">Reference proteome</keyword>
<comment type="function">
    <text evidence="2">Could be a mediator in iron transactions between iron acquisition and iron-requiring processes, such as synthesis and/or repair of Fe-S clusters in biosynthetic enzymes. Necessary to maintain high levels of aconitase under oxidative stress.</text>
</comment>